<dbReference type="Gene3D" id="3.40.50.300">
    <property type="entry name" value="P-loop containing nucleotide triphosphate hydrolases"/>
    <property type="match status" value="1"/>
</dbReference>
<keyword evidence="3" id="KW-0813">Transport</keyword>
<evidence type="ECO:0000256" key="9">
    <source>
        <dbReference type="ARBA" id="ARBA00023136"/>
    </source>
</evidence>
<evidence type="ECO:0000313" key="11">
    <source>
        <dbReference type="EMBL" id="EAR50244.1"/>
    </source>
</evidence>
<dbReference type="Pfam" id="PF08352">
    <property type="entry name" value="oligo_HPY"/>
    <property type="match status" value="1"/>
</dbReference>
<evidence type="ECO:0000313" key="12">
    <source>
        <dbReference type="Proteomes" id="UP000003635"/>
    </source>
</evidence>
<accession>Q2CC37</accession>
<dbReference type="AlphaFoldDB" id="Q2CC37"/>
<reference evidence="11 12" key="1">
    <citation type="journal article" date="2010" name="J. Bacteriol.">
        <title>Genome sequences of Oceanicola granulosus HTCC2516(T) and Oceanicola batsensis HTCC2597(TDelta).</title>
        <authorList>
            <person name="Thrash J.C."/>
            <person name="Cho J.C."/>
            <person name="Vergin K.L."/>
            <person name="Giovannoni S.J."/>
        </authorList>
    </citation>
    <scope>NUCLEOTIDE SEQUENCE [LARGE SCALE GENOMIC DNA]</scope>
    <source>
        <strain evidence="12">ATCC BAA-861 / DSM 15982 / KCTC 12143 / HTCC2516</strain>
    </source>
</reference>
<proteinExistence type="inferred from homology"/>
<dbReference type="HOGENOM" id="CLU_000604_1_23_5"/>
<dbReference type="InterPro" id="IPR017871">
    <property type="entry name" value="ABC_transporter-like_CS"/>
</dbReference>
<dbReference type="STRING" id="314256.OG2516_12719"/>
<dbReference type="SUPFAM" id="SSF52540">
    <property type="entry name" value="P-loop containing nucleoside triphosphate hydrolases"/>
    <property type="match status" value="1"/>
</dbReference>
<dbReference type="FunFam" id="3.40.50.300:FF:000016">
    <property type="entry name" value="Oligopeptide ABC transporter ATP-binding component"/>
    <property type="match status" value="1"/>
</dbReference>
<evidence type="ECO:0000259" key="10">
    <source>
        <dbReference type="PROSITE" id="PS50893"/>
    </source>
</evidence>
<feature type="domain" description="ABC transporter" evidence="10">
    <location>
        <begin position="12"/>
        <end position="267"/>
    </location>
</feature>
<dbReference type="GO" id="GO:0005886">
    <property type="term" value="C:plasma membrane"/>
    <property type="evidence" value="ECO:0007669"/>
    <property type="project" value="UniProtKB-SubCell"/>
</dbReference>
<dbReference type="PANTHER" id="PTHR43297:SF14">
    <property type="entry name" value="ATPASE AAA-TYPE CORE DOMAIN-CONTAINING PROTEIN"/>
    <property type="match status" value="1"/>
</dbReference>
<dbReference type="InterPro" id="IPR013563">
    <property type="entry name" value="Oligopep_ABC_C"/>
</dbReference>
<dbReference type="CDD" id="cd03257">
    <property type="entry name" value="ABC_NikE_OppD_transporters"/>
    <property type="match status" value="1"/>
</dbReference>
<dbReference type="Proteomes" id="UP000003635">
    <property type="component" value="Unassembled WGS sequence"/>
</dbReference>
<evidence type="ECO:0000256" key="8">
    <source>
        <dbReference type="ARBA" id="ARBA00022967"/>
    </source>
</evidence>
<keyword evidence="5" id="KW-0997">Cell inner membrane</keyword>
<comment type="similarity">
    <text evidence="2">Belongs to the ABC transporter superfamily.</text>
</comment>
<dbReference type="PROSITE" id="PS50893">
    <property type="entry name" value="ABC_TRANSPORTER_2"/>
    <property type="match status" value="1"/>
</dbReference>
<dbReference type="NCBIfam" id="TIGR01727">
    <property type="entry name" value="oligo_HPY"/>
    <property type="match status" value="1"/>
</dbReference>
<keyword evidence="9" id="KW-0472">Membrane</keyword>
<protein>
    <submittedName>
        <fullName evidence="11">Peptide ABC transporter, ATP-binding protein</fullName>
    </submittedName>
</protein>
<keyword evidence="8" id="KW-1278">Translocase</keyword>
<keyword evidence="7 11" id="KW-0067">ATP-binding</keyword>
<dbReference type="OrthoDB" id="9802264at2"/>
<sequence length="339" mass="37009">MPSAEVMSDTVLEVRDLHTQFDTPNGIVRAVRGVTFTVRRGETLAIVGESGSGKSVSGLSIMGILPRNAAVTGGEMLFSAAGGPPRDLRKLPEKELRKVRGRQISMIFQNPMSSLNPVFPIGEQIAETLRHHLGHSPAKARAAAVSLLAQVGISDPERRVDAYPHELSGGMRQRAMIALALACDPELLIADEPTTALDVTIQDQIIRLLARLQQERRMSMIFVTHDLKLVAEIADRVAVMYASRVVEEGAVDKVLNRPAHPYTKALLDCIPRRDYDSDAGRTLKPIPGVMPNPLAPPPGCAFEPRCPIPIEVCRAAVPPFEEISPGHNTACLRWRELRP</sequence>
<dbReference type="eggNOG" id="COG0444">
    <property type="taxonomic scope" value="Bacteria"/>
</dbReference>
<dbReference type="SMART" id="SM00382">
    <property type="entry name" value="AAA"/>
    <property type="match status" value="1"/>
</dbReference>
<comment type="caution">
    <text evidence="11">The sequence shown here is derived from an EMBL/GenBank/DDBJ whole genome shotgun (WGS) entry which is preliminary data.</text>
</comment>
<dbReference type="PANTHER" id="PTHR43297">
    <property type="entry name" value="OLIGOPEPTIDE TRANSPORT ATP-BINDING PROTEIN APPD"/>
    <property type="match status" value="1"/>
</dbReference>
<name>Q2CC37_OCEGH</name>
<evidence type="ECO:0000256" key="5">
    <source>
        <dbReference type="ARBA" id="ARBA00022519"/>
    </source>
</evidence>
<dbReference type="PROSITE" id="PS00211">
    <property type="entry name" value="ABC_TRANSPORTER_1"/>
    <property type="match status" value="1"/>
</dbReference>
<organism evidence="11 12">
    <name type="scientific">Oceanicola granulosus (strain ATCC BAA-861 / DSM 15982 / KCTC 12143 / HTCC2516)</name>
    <dbReference type="NCBI Taxonomy" id="314256"/>
    <lineage>
        <taxon>Bacteria</taxon>
        <taxon>Pseudomonadati</taxon>
        <taxon>Pseudomonadota</taxon>
        <taxon>Alphaproteobacteria</taxon>
        <taxon>Rhodobacterales</taxon>
        <taxon>Roseobacteraceae</taxon>
        <taxon>Oceanicola</taxon>
    </lineage>
</organism>
<comment type="subcellular location">
    <subcellularLocation>
        <location evidence="1">Cell inner membrane</location>
        <topology evidence="1">Peripheral membrane protein</topology>
    </subcellularLocation>
</comment>
<evidence type="ECO:0000256" key="6">
    <source>
        <dbReference type="ARBA" id="ARBA00022741"/>
    </source>
</evidence>
<dbReference type="EMBL" id="AAOT01000033">
    <property type="protein sequence ID" value="EAR50244.1"/>
    <property type="molecule type" value="Genomic_DNA"/>
</dbReference>
<keyword evidence="6" id="KW-0547">Nucleotide-binding</keyword>
<evidence type="ECO:0000256" key="7">
    <source>
        <dbReference type="ARBA" id="ARBA00022840"/>
    </source>
</evidence>
<dbReference type="GO" id="GO:0016887">
    <property type="term" value="F:ATP hydrolysis activity"/>
    <property type="evidence" value="ECO:0007669"/>
    <property type="project" value="InterPro"/>
</dbReference>
<dbReference type="InterPro" id="IPR003439">
    <property type="entry name" value="ABC_transporter-like_ATP-bd"/>
</dbReference>
<dbReference type="GO" id="GO:0005524">
    <property type="term" value="F:ATP binding"/>
    <property type="evidence" value="ECO:0007669"/>
    <property type="project" value="UniProtKB-KW"/>
</dbReference>
<keyword evidence="12" id="KW-1185">Reference proteome</keyword>
<dbReference type="GO" id="GO:0055085">
    <property type="term" value="P:transmembrane transport"/>
    <property type="evidence" value="ECO:0007669"/>
    <property type="project" value="UniProtKB-ARBA"/>
</dbReference>
<evidence type="ECO:0000256" key="1">
    <source>
        <dbReference type="ARBA" id="ARBA00004417"/>
    </source>
</evidence>
<keyword evidence="4" id="KW-1003">Cell membrane</keyword>
<evidence type="ECO:0000256" key="4">
    <source>
        <dbReference type="ARBA" id="ARBA00022475"/>
    </source>
</evidence>
<dbReference type="InterPro" id="IPR027417">
    <property type="entry name" value="P-loop_NTPase"/>
</dbReference>
<gene>
    <name evidence="11" type="ORF">OG2516_12719</name>
</gene>
<dbReference type="InterPro" id="IPR050388">
    <property type="entry name" value="ABC_Ni/Peptide_Import"/>
</dbReference>
<evidence type="ECO:0000256" key="2">
    <source>
        <dbReference type="ARBA" id="ARBA00005417"/>
    </source>
</evidence>
<dbReference type="GO" id="GO:0015833">
    <property type="term" value="P:peptide transport"/>
    <property type="evidence" value="ECO:0007669"/>
    <property type="project" value="InterPro"/>
</dbReference>
<dbReference type="InterPro" id="IPR003593">
    <property type="entry name" value="AAA+_ATPase"/>
</dbReference>
<evidence type="ECO:0000256" key="3">
    <source>
        <dbReference type="ARBA" id="ARBA00022448"/>
    </source>
</evidence>
<dbReference type="Pfam" id="PF00005">
    <property type="entry name" value="ABC_tran"/>
    <property type="match status" value="1"/>
</dbReference>